<evidence type="ECO:0000256" key="1">
    <source>
        <dbReference type="ARBA" id="ARBA00006432"/>
    </source>
</evidence>
<sequence>MSAVPVYGAIEHWVEVAPDREALVFGERSWSWAELDRRVRRVAGALRAAGVEPGDRFAVLDKKHPVCLELTLAASLIGAANAVVNFRLSAEELAHVLGDSTARLAVVGEEFAPALRELQSELPRLGEVIVLGGESDQYEEWIAAAEPVADPHPAEPGDCFLQLYTSGTTGWPKGAMLTQRSMSAHTGEAVSAYDMDERTINVVAMPLYHVGGTSWALASMSAGARTIIVRDIVPAALLDLVERSAATHAFFVPAVIQMLLSDPERARTALRSLEVLGYGGSPMPAPLMERLLSTLDTPLHSVYGMTEMSGVFCVLGPAEHRDDTREHLRASAGRPLPGTELRVVDPATGDDVAPGEVGEFWVRSEQMMAGYWHMPEATRDTITPDGWLRTGDAGRQDGDGYLYIEDRVKDMVISGGENIYPAEVERVVIEHPAVADAAVIGVPHETWGETVKAVVVPTDGAEIDEAEIIAFARERLAHYKCPTSVTVVAELPRNPTGKILKRQLRTRYVS</sequence>
<evidence type="ECO:0000259" key="4">
    <source>
        <dbReference type="Pfam" id="PF13193"/>
    </source>
</evidence>
<dbReference type="InterPro" id="IPR025110">
    <property type="entry name" value="AMP-bd_C"/>
</dbReference>
<name>A0A1I6TMV9_9PSEU</name>
<dbReference type="Proteomes" id="UP000198852">
    <property type="component" value="Unassembled WGS sequence"/>
</dbReference>
<dbReference type="STRING" id="95161.SAMN05660874_04104"/>
<dbReference type="FunFam" id="3.30.300.30:FF:000008">
    <property type="entry name" value="2,3-dihydroxybenzoate-AMP ligase"/>
    <property type="match status" value="1"/>
</dbReference>
<dbReference type="Gene3D" id="3.40.50.12780">
    <property type="entry name" value="N-terminal domain of ligase-like"/>
    <property type="match status" value="1"/>
</dbReference>
<dbReference type="AlphaFoldDB" id="A0A1I6TMV9"/>
<evidence type="ECO:0000259" key="3">
    <source>
        <dbReference type="Pfam" id="PF00501"/>
    </source>
</evidence>
<dbReference type="NCBIfam" id="NF004837">
    <property type="entry name" value="PRK06187.1"/>
    <property type="match status" value="1"/>
</dbReference>
<dbReference type="PANTHER" id="PTHR43767:SF1">
    <property type="entry name" value="NONRIBOSOMAL PEPTIDE SYNTHASE PES1 (EUROFUNG)-RELATED"/>
    <property type="match status" value="1"/>
</dbReference>
<proteinExistence type="inferred from homology"/>
<dbReference type="EMBL" id="FOZX01000007">
    <property type="protein sequence ID" value="SFS90494.1"/>
    <property type="molecule type" value="Genomic_DNA"/>
</dbReference>
<dbReference type="GO" id="GO:0016878">
    <property type="term" value="F:acid-thiol ligase activity"/>
    <property type="evidence" value="ECO:0007669"/>
    <property type="project" value="UniProtKB-ARBA"/>
</dbReference>
<dbReference type="RefSeq" id="WP_093420482.1">
    <property type="nucleotide sequence ID" value="NZ_FOZX01000007.1"/>
</dbReference>
<dbReference type="InterPro" id="IPR000873">
    <property type="entry name" value="AMP-dep_synth/lig_dom"/>
</dbReference>
<dbReference type="Pfam" id="PF00501">
    <property type="entry name" value="AMP-binding"/>
    <property type="match status" value="1"/>
</dbReference>
<accession>A0A1I6TMV9</accession>
<keyword evidence="6" id="KW-1185">Reference proteome</keyword>
<feature type="domain" description="AMP-binding enzyme C-terminal" evidence="4">
    <location>
        <begin position="423"/>
        <end position="498"/>
    </location>
</feature>
<evidence type="ECO:0000313" key="6">
    <source>
        <dbReference type="Proteomes" id="UP000198852"/>
    </source>
</evidence>
<dbReference type="Gene3D" id="3.30.300.30">
    <property type="match status" value="1"/>
</dbReference>
<reference evidence="6" key="1">
    <citation type="submission" date="2016-10" db="EMBL/GenBank/DDBJ databases">
        <authorList>
            <person name="Varghese N."/>
            <person name="Submissions S."/>
        </authorList>
    </citation>
    <scope>NUCLEOTIDE SEQUENCE [LARGE SCALE GENOMIC DNA]</scope>
    <source>
        <strain evidence="6">DSM 44771</strain>
    </source>
</reference>
<dbReference type="Pfam" id="PF13193">
    <property type="entry name" value="AMP-binding_C"/>
    <property type="match status" value="1"/>
</dbReference>
<gene>
    <name evidence="5" type="ORF">SAMN05660874_04104</name>
</gene>
<dbReference type="InterPro" id="IPR050237">
    <property type="entry name" value="ATP-dep_AMP-bd_enzyme"/>
</dbReference>
<dbReference type="CDD" id="cd17631">
    <property type="entry name" value="FACL_FadD13-like"/>
    <property type="match status" value="1"/>
</dbReference>
<dbReference type="InterPro" id="IPR042099">
    <property type="entry name" value="ANL_N_sf"/>
</dbReference>
<feature type="domain" description="AMP-dependent synthetase/ligase" evidence="3">
    <location>
        <begin position="11"/>
        <end position="372"/>
    </location>
</feature>
<dbReference type="SUPFAM" id="SSF56801">
    <property type="entry name" value="Acetyl-CoA synthetase-like"/>
    <property type="match status" value="1"/>
</dbReference>
<keyword evidence="2 5" id="KW-0436">Ligase</keyword>
<evidence type="ECO:0000313" key="5">
    <source>
        <dbReference type="EMBL" id="SFS90494.1"/>
    </source>
</evidence>
<evidence type="ECO:0000256" key="2">
    <source>
        <dbReference type="ARBA" id="ARBA00022598"/>
    </source>
</evidence>
<protein>
    <submittedName>
        <fullName evidence="5">Acyl-CoA synthetase (AMP-forming)/AMP-acid ligase II</fullName>
    </submittedName>
</protein>
<dbReference type="InterPro" id="IPR045851">
    <property type="entry name" value="AMP-bd_C_sf"/>
</dbReference>
<organism evidence="5 6">
    <name type="scientific">Saccharopolyspora flava</name>
    <dbReference type="NCBI Taxonomy" id="95161"/>
    <lineage>
        <taxon>Bacteria</taxon>
        <taxon>Bacillati</taxon>
        <taxon>Actinomycetota</taxon>
        <taxon>Actinomycetes</taxon>
        <taxon>Pseudonocardiales</taxon>
        <taxon>Pseudonocardiaceae</taxon>
        <taxon>Saccharopolyspora</taxon>
    </lineage>
</organism>
<dbReference type="OrthoDB" id="3172305at2"/>
<comment type="similarity">
    <text evidence="1">Belongs to the ATP-dependent AMP-binding enzyme family.</text>
</comment>
<dbReference type="PANTHER" id="PTHR43767">
    <property type="entry name" value="LONG-CHAIN-FATTY-ACID--COA LIGASE"/>
    <property type="match status" value="1"/>
</dbReference>